<proteinExistence type="predicted"/>
<evidence type="ECO:0000256" key="1">
    <source>
        <dbReference type="ARBA" id="ARBA00023015"/>
    </source>
</evidence>
<dbReference type="PRINTS" id="PR00038">
    <property type="entry name" value="HTHLUXR"/>
</dbReference>
<keyword evidence="6" id="KW-1185">Reference proteome</keyword>
<evidence type="ECO:0000256" key="2">
    <source>
        <dbReference type="ARBA" id="ARBA00023125"/>
    </source>
</evidence>
<dbReference type="Pfam" id="PF00196">
    <property type="entry name" value="GerE"/>
    <property type="match status" value="1"/>
</dbReference>
<dbReference type="Gene3D" id="1.10.10.10">
    <property type="entry name" value="Winged helix-like DNA-binding domain superfamily/Winged helix DNA-binding domain"/>
    <property type="match status" value="1"/>
</dbReference>
<evidence type="ECO:0000313" key="6">
    <source>
        <dbReference type="Proteomes" id="UP000050280"/>
    </source>
</evidence>
<dbReference type="GO" id="GO:0003677">
    <property type="term" value="F:DNA binding"/>
    <property type="evidence" value="ECO:0007669"/>
    <property type="project" value="UniProtKB-KW"/>
</dbReference>
<dbReference type="SMART" id="SM00421">
    <property type="entry name" value="HTH_LUXR"/>
    <property type="match status" value="1"/>
</dbReference>
<sequence length="93" mass="10854">MVESMNICPVMAIQITANLNMLWKDANLVEVQKNEFTGRELEIIQLIAKGLNSYEIADRLYISKHTVDTHRKNIYRKGRFRGVREVILFSLMI</sequence>
<dbReference type="PROSITE" id="PS50043">
    <property type="entry name" value="HTH_LUXR_2"/>
    <property type="match status" value="1"/>
</dbReference>
<evidence type="ECO:0000256" key="3">
    <source>
        <dbReference type="ARBA" id="ARBA00023163"/>
    </source>
</evidence>
<keyword evidence="2" id="KW-0238">DNA-binding</keyword>
<gene>
    <name evidence="5" type="ORF">I595_1628</name>
</gene>
<dbReference type="GO" id="GO:0006355">
    <property type="term" value="P:regulation of DNA-templated transcription"/>
    <property type="evidence" value="ECO:0007669"/>
    <property type="project" value="InterPro"/>
</dbReference>
<protein>
    <submittedName>
        <fullName evidence="5">Transcriptional regulator, LuxR family</fullName>
    </submittedName>
</protein>
<keyword evidence="1" id="KW-0805">Transcription regulation</keyword>
<dbReference type="PROSITE" id="PS00622">
    <property type="entry name" value="HTH_LUXR_1"/>
    <property type="match status" value="1"/>
</dbReference>
<dbReference type="InterPro" id="IPR016032">
    <property type="entry name" value="Sig_transdc_resp-reg_C-effctor"/>
</dbReference>
<evidence type="ECO:0000313" key="5">
    <source>
        <dbReference type="EMBL" id="KPM31980.1"/>
    </source>
</evidence>
<dbReference type="InterPro" id="IPR036388">
    <property type="entry name" value="WH-like_DNA-bd_sf"/>
</dbReference>
<reference evidence="5 6" key="1">
    <citation type="submission" date="2015-09" db="EMBL/GenBank/DDBJ databases">
        <title>Genome sequence of the marine flavobacterium Croceitalea dokdonensis DOKDO 023 that contains proton- and sodium-pumping rhodopsins.</title>
        <authorList>
            <person name="Kwon S.-K."/>
            <person name="Lee H.K."/>
            <person name="Kwak M.-J."/>
            <person name="Kim J.F."/>
        </authorList>
    </citation>
    <scope>NUCLEOTIDE SEQUENCE [LARGE SCALE GENOMIC DNA]</scope>
    <source>
        <strain evidence="5 6">DOKDO 023</strain>
    </source>
</reference>
<dbReference type="Proteomes" id="UP000050280">
    <property type="component" value="Unassembled WGS sequence"/>
</dbReference>
<comment type="caution">
    <text evidence="5">The sequence shown here is derived from an EMBL/GenBank/DDBJ whole genome shotgun (WGS) entry which is preliminary data.</text>
</comment>
<dbReference type="EMBL" id="LDJX01000003">
    <property type="protein sequence ID" value="KPM31980.1"/>
    <property type="molecule type" value="Genomic_DNA"/>
</dbReference>
<dbReference type="OrthoDB" id="9797341at2"/>
<dbReference type="CDD" id="cd06170">
    <property type="entry name" value="LuxR_C_like"/>
    <property type="match status" value="1"/>
</dbReference>
<keyword evidence="3" id="KW-0804">Transcription</keyword>
<dbReference type="RefSeq" id="WP_054558802.1">
    <property type="nucleotide sequence ID" value="NZ_LDJX01000003.1"/>
</dbReference>
<dbReference type="PANTHER" id="PTHR44688">
    <property type="entry name" value="DNA-BINDING TRANSCRIPTIONAL ACTIVATOR DEVR_DOSR"/>
    <property type="match status" value="1"/>
</dbReference>
<dbReference type="STRING" id="1300341.I595_1628"/>
<dbReference type="PANTHER" id="PTHR44688:SF16">
    <property type="entry name" value="DNA-BINDING TRANSCRIPTIONAL ACTIVATOR DEVR_DOSR"/>
    <property type="match status" value="1"/>
</dbReference>
<accession>A0A0N8H3Z9</accession>
<dbReference type="SUPFAM" id="SSF46894">
    <property type="entry name" value="C-terminal effector domain of the bipartite response regulators"/>
    <property type="match status" value="1"/>
</dbReference>
<dbReference type="InterPro" id="IPR000792">
    <property type="entry name" value="Tscrpt_reg_LuxR_C"/>
</dbReference>
<organism evidence="5 6">
    <name type="scientific">Croceitalea dokdonensis DOKDO 023</name>
    <dbReference type="NCBI Taxonomy" id="1300341"/>
    <lineage>
        <taxon>Bacteria</taxon>
        <taxon>Pseudomonadati</taxon>
        <taxon>Bacteroidota</taxon>
        <taxon>Flavobacteriia</taxon>
        <taxon>Flavobacteriales</taxon>
        <taxon>Flavobacteriaceae</taxon>
        <taxon>Croceitalea</taxon>
    </lineage>
</organism>
<name>A0A0N8H3Z9_9FLAO</name>
<dbReference type="AlphaFoldDB" id="A0A0N8H3Z9"/>
<feature type="domain" description="HTH luxR-type" evidence="4">
    <location>
        <begin position="29"/>
        <end position="93"/>
    </location>
</feature>
<evidence type="ECO:0000259" key="4">
    <source>
        <dbReference type="PROSITE" id="PS50043"/>
    </source>
</evidence>